<feature type="transmembrane region" description="Helical" evidence="1">
    <location>
        <begin position="248"/>
        <end position="269"/>
    </location>
</feature>
<organism evidence="2 3">
    <name type="scientific">Rhodopseudomonas palustris</name>
    <dbReference type="NCBI Taxonomy" id="1076"/>
    <lineage>
        <taxon>Bacteria</taxon>
        <taxon>Pseudomonadati</taxon>
        <taxon>Pseudomonadota</taxon>
        <taxon>Alphaproteobacteria</taxon>
        <taxon>Hyphomicrobiales</taxon>
        <taxon>Nitrobacteraceae</taxon>
        <taxon>Rhodopseudomonas</taxon>
    </lineage>
</organism>
<dbReference type="EMBL" id="JACRJB010000078">
    <property type="protein sequence ID" value="MBI5132969.1"/>
    <property type="molecule type" value="Genomic_DNA"/>
</dbReference>
<keyword evidence="1" id="KW-0812">Transmembrane</keyword>
<evidence type="ECO:0000256" key="1">
    <source>
        <dbReference type="SAM" id="Phobius"/>
    </source>
</evidence>
<proteinExistence type="predicted"/>
<feature type="transmembrane region" description="Helical" evidence="1">
    <location>
        <begin position="77"/>
        <end position="95"/>
    </location>
</feature>
<feature type="transmembrane region" description="Helical" evidence="1">
    <location>
        <begin position="107"/>
        <end position="124"/>
    </location>
</feature>
<feature type="transmembrane region" description="Helical" evidence="1">
    <location>
        <begin position="340"/>
        <end position="358"/>
    </location>
</feature>
<feature type="transmembrane region" description="Helical" evidence="1">
    <location>
        <begin position="452"/>
        <end position="472"/>
    </location>
</feature>
<name>A0A933S3A2_RHOPL</name>
<protein>
    <submittedName>
        <fullName evidence="2">Uncharacterized protein</fullName>
    </submittedName>
</protein>
<feature type="transmembrane region" description="Helical" evidence="1">
    <location>
        <begin position="161"/>
        <end position="182"/>
    </location>
</feature>
<evidence type="ECO:0000313" key="2">
    <source>
        <dbReference type="EMBL" id="MBI5132969.1"/>
    </source>
</evidence>
<gene>
    <name evidence="2" type="ORF">HZA66_26315</name>
</gene>
<reference evidence="2" key="1">
    <citation type="submission" date="2020-07" db="EMBL/GenBank/DDBJ databases">
        <title>Huge and variable diversity of episymbiotic CPR bacteria and DPANN archaea in groundwater ecosystems.</title>
        <authorList>
            <person name="He C.Y."/>
            <person name="Keren R."/>
            <person name="Whittaker M."/>
            <person name="Farag I.F."/>
            <person name="Doudna J."/>
            <person name="Cate J.H.D."/>
            <person name="Banfield J.F."/>
        </authorList>
    </citation>
    <scope>NUCLEOTIDE SEQUENCE</scope>
    <source>
        <strain evidence="2">NC_groundwater_1818_Pr3_B-0.1um_66_35</strain>
    </source>
</reference>
<keyword evidence="1" id="KW-0472">Membrane</keyword>
<dbReference type="AlphaFoldDB" id="A0A933S3A2"/>
<accession>A0A933S3A2</accession>
<dbReference type="Proteomes" id="UP000782519">
    <property type="component" value="Unassembled WGS sequence"/>
</dbReference>
<feature type="transmembrane region" description="Helical" evidence="1">
    <location>
        <begin position="276"/>
        <end position="303"/>
    </location>
</feature>
<feature type="transmembrane region" description="Helical" evidence="1">
    <location>
        <begin position="427"/>
        <end position="446"/>
    </location>
</feature>
<feature type="transmembrane region" description="Helical" evidence="1">
    <location>
        <begin position="396"/>
        <end position="415"/>
    </location>
</feature>
<feature type="transmembrane region" description="Helical" evidence="1">
    <location>
        <begin position="136"/>
        <end position="154"/>
    </location>
</feature>
<evidence type="ECO:0000313" key="3">
    <source>
        <dbReference type="Proteomes" id="UP000782519"/>
    </source>
</evidence>
<keyword evidence="1" id="KW-1133">Transmembrane helix</keyword>
<sequence length="509" mass="54173">MTIVIGTVSTAFAPILHAVNPALAIVVQTLVAAATMAAVPSCAPAIAVYILLFQNVFVSILSPWIANPSELEFIKGYNFLNCSVMWLIALGRYATQRHAYGPVVNRLMLGSTFVLAVVGIYFLMGLQRDPLAASIYLRNIVLPIFLFQLSLLSASTQAIRLTRTVVAIGVIFIVCGYVELLARDFWLHITNGYAYWQFDEIKATASGVWEREMRATGRVIASLKDRFTFGFLNTPLLDGLGLSEVMRIFGPNISAISYAYGVAFFILFLTSAGRPLLAAAALPLVVMCGVKGALITLVFVGVAWLATRLIGASITFALALAGLAGYVAFGIQLGLRIGDYHVLGFMGGLNGFLASPLGRSLGDGGNLAGDFASIDWSAAQQSGAVDGAVESAVGVLLYQMGVAALVPLGFYFLAAFKSWQYYARSGLLMQGFAAYGTLVVLVNGIFQEEALFAPPALGLMMWLTGLVIGNAARAEVPYEFASIPEGRLDAAAVAASADRSAAYDSPMSR</sequence>
<comment type="caution">
    <text evidence="2">The sequence shown here is derived from an EMBL/GenBank/DDBJ whole genome shotgun (WGS) entry which is preliminary data.</text>
</comment>
<feature type="transmembrane region" description="Helical" evidence="1">
    <location>
        <begin position="309"/>
        <end position="328"/>
    </location>
</feature>